<accession>A0ACC2JL29</accession>
<evidence type="ECO:0000313" key="2">
    <source>
        <dbReference type="Proteomes" id="UP001153332"/>
    </source>
</evidence>
<dbReference type="EMBL" id="JAPUUL010001158">
    <property type="protein sequence ID" value="KAJ8128195.1"/>
    <property type="molecule type" value="Genomic_DNA"/>
</dbReference>
<gene>
    <name evidence="1" type="ORF">O1611_g5442</name>
</gene>
<organism evidence="1 2">
    <name type="scientific">Lasiodiplodia mahajangana</name>
    <dbReference type="NCBI Taxonomy" id="1108764"/>
    <lineage>
        <taxon>Eukaryota</taxon>
        <taxon>Fungi</taxon>
        <taxon>Dikarya</taxon>
        <taxon>Ascomycota</taxon>
        <taxon>Pezizomycotina</taxon>
        <taxon>Dothideomycetes</taxon>
        <taxon>Dothideomycetes incertae sedis</taxon>
        <taxon>Botryosphaeriales</taxon>
        <taxon>Botryosphaeriaceae</taxon>
        <taxon>Lasiodiplodia</taxon>
    </lineage>
</organism>
<comment type="caution">
    <text evidence="1">The sequence shown here is derived from an EMBL/GenBank/DDBJ whole genome shotgun (WGS) entry which is preliminary data.</text>
</comment>
<name>A0ACC2JL29_9PEZI</name>
<proteinExistence type="predicted"/>
<reference evidence="1" key="1">
    <citation type="submission" date="2022-12" db="EMBL/GenBank/DDBJ databases">
        <title>Genome Sequence of Lasiodiplodia mahajangana.</title>
        <authorList>
            <person name="Buettner E."/>
        </authorList>
    </citation>
    <scope>NUCLEOTIDE SEQUENCE</scope>
    <source>
        <strain evidence="1">VT137</strain>
    </source>
</reference>
<dbReference type="Proteomes" id="UP001153332">
    <property type="component" value="Unassembled WGS sequence"/>
</dbReference>
<protein>
    <submittedName>
        <fullName evidence="1">Uncharacterized protein</fullName>
    </submittedName>
</protein>
<sequence>MKYSSAVLFGGAASVVSAGAFCSDAVQDLIGNFFCPGAVKQIKYDGLDIAGKYRAVATMDNSGTCTFEDKAYSGPIAPYDEDLSLHFRGPIQIANVAVYTPGKSSKRELPKGTHARRHGHQHLHKKHHKQKEERAVGDIVTATIDGQIVTWVNTYAGPTADAAADSSYPVATSSATSEESETTTKSSSSAASTATITGDFVRTAYYNADSGDADGLVFLANVGSPGVSGTWDTVWGSSLAYVNEDGDAAAASPTVLKNKQLADAQEIAIFSDTPCDSSCGTYRPDSVAYKGFAGSSKVFVVEFTMPDTGKTGTNENMPAYWLLNGAIPRTGQYSACSCWKGDNASPLEGGCGELDVVEILSPGDTRAKSTFHFANGVGDSHYIARPVDSPIKVAVVMDAATSAVSIKVLDDFDFGTSLTSEQVQDMVNDEKEVSLFSLMTFS</sequence>
<evidence type="ECO:0000313" key="1">
    <source>
        <dbReference type="EMBL" id="KAJ8128195.1"/>
    </source>
</evidence>
<keyword evidence="2" id="KW-1185">Reference proteome</keyword>